<dbReference type="Gene3D" id="3.40.50.300">
    <property type="entry name" value="P-loop containing nucleotide triphosphate hydrolases"/>
    <property type="match status" value="1"/>
</dbReference>
<accession>A0A2B4RB78</accession>
<evidence type="ECO:0000313" key="2">
    <source>
        <dbReference type="EMBL" id="PFX13628.1"/>
    </source>
</evidence>
<keyword evidence="2" id="KW-0808">Transferase</keyword>
<evidence type="ECO:0000256" key="1">
    <source>
        <dbReference type="SAM" id="MobiDB-lite"/>
    </source>
</evidence>
<dbReference type="GO" id="GO:0016301">
    <property type="term" value="F:kinase activity"/>
    <property type="evidence" value="ECO:0007669"/>
    <property type="project" value="UniProtKB-KW"/>
</dbReference>
<dbReference type="CDD" id="cd01670">
    <property type="entry name" value="Death"/>
    <property type="match status" value="1"/>
</dbReference>
<dbReference type="Proteomes" id="UP000225706">
    <property type="component" value="Unassembled WGS sequence"/>
</dbReference>
<feature type="compositionally biased region" description="Polar residues" evidence="1">
    <location>
        <begin position="399"/>
        <end position="411"/>
    </location>
</feature>
<gene>
    <name evidence="2" type="primary">Lrrk2</name>
    <name evidence="2" type="ORF">AWC38_SpisGene22276</name>
</gene>
<dbReference type="EMBL" id="LSMT01000930">
    <property type="protein sequence ID" value="PFX13628.1"/>
    <property type="molecule type" value="Genomic_DNA"/>
</dbReference>
<dbReference type="InterPro" id="IPR011029">
    <property type="entry name" value="DEATH-like_dom_sf"/>
</dbReference>
<feature type="region of interest" description="Disordered" evidence="1">
    <location>
        <begin position="381"/>
        <end position="433"/>
    </location>
</feature>
<keyword evidence="3" id="KW-1185">Reference proteome</keyword>
<proteinExistence type="predicted"/>
<dbReference type="AlphaFoldDB" id="A0A2B4RB78"/>
<evidence type="ECO:0000313" key="3">
    <source>
        <dbReference type="Proteomes" id="UP000225706"/>
    </source>
</evidence>
<sequence>MTATFIRCQILNNLSTSKEVANLGISDRCQEKSPVLPGEAVTSIQAQGPRIGSESDMFLVPFAQAGNPGYCEVQHLVAEQFKGEFNQLQDAVNESKGTVVLVSEGYGEKSLVLPCDVSESLRRESVPPKDVVCKLLDISSLRAPAPEDRKWIRCLMRAAKDFDRTDVVNFLREIAPAGTTGPFLEESLSVLKIPIKRRTDLAVRLCGGDEWKIVADKLGFEDAYIRCFDQRFKNPVDLILQHCKLNVGQLYDLLVEFPPEIRARGPLALEAYNNALAEGQTCVKRVPLMFVGQDRSGKTSLKKSLKGICFNPDEDSTVGIDVDNYHFKVTTEIWMTGKKDQDEIVDENLISFEHNAARWIADKLMAEENVADVTGTGITKSEHYDDFEETDTLEGRYPSETTSYTDPSESPRNPAYAHPSHGEPPLTNKEEHDLTPTKYGEDIINRTSRKVPEFEDIAKLIQQILQDDLEDDREDIHSIMWDFAGQSVYYVTHPIFLTRRAIYFLVYDLSRNPSDKAIPLVRQGVYREIEDKSNLKTNMDYLVFWMSSLASLVEPNNPPYVSPEMEKKLCVLPGKAVASIQPQGPSVGCESDMLPVPFAQGGKPGYCQVQPLVAEHFEGEFNQLQDAVHESKGTVVLVSGGYGEKSLVLPCDVSQSLQSESVPPEDVVCKLLDLPSLKAPAPEDRKWIRCLMRDAKDCDRTDVVTFLRKNAPAGTTGGDEWKIVADKLGFEDAYIRCFDQRFKNPVDLILQHCKLDVGQLYDVLVECEFPALADLL</sequence>
<protein>
    <submittedName>
        <fullName evidence="2">Leucine-rich repeat serine/threonine-protein kinase 2</fullName>
    </submittedName>
</protein>
<comment type="caution">
    <text evidence="2">The sequence shown here is derived from an EMBL/GenBank/DDBJ whole genome shotgun (WGS) entry which is preliminary data.</text>
</comment>
<dbReference type="Gene3D" id="3.30.70.1390">
    <property type="entry name" value="ROC domain from the Parkinson's disease-associated leucine-rich repeat kinase 2"/>
    <property type="match status" value="1"/>
</dbReference>
<organism evidence="2 3">
    <name type="scientific">Stylophora pistillata</name>
    <name type="common">Smooth cauliflower coral</name>
    <dbReference type="NCBI Taxonomy" id="50429"/>
    <lineage>
        <taxon>Eukaryota</taxon>
        <taxon>Metazoa</taxon>
        <taxon>Cnidaria</taxon>
        <taxon>Anthozoa</taxon>
        <taxon>Hexacorallia</taxon>
        <taxon>Scleractinia</taxon>
        <taxon>Astrocoeniina</taxon>
        <taxon>Pocilloporidae</taxon>
        <taxon>Stylophora</taxon>
    </lineage>
</organism>
<reference evidence="3" key="1">
    <citation type="journal article" date="2017" name="bioRxiv">
        <title>Comparative analysis of the genomes of Stylophora pistillata and Acropora digitifera provides evidence for extensive differences between species of corals.</title>
        <authorList>
            <person name="Voolstra C.R."/>
            <person name="Li Y."/>
            <person name="Liew Y.J."/>
            <person name="Baumgarten S."/>
            <person name="Zoccola D."/>
            <person name="Flot J.-F."/>
            <person name="Tambutte S."/>
            <person name="Allemand D."/>
            <person name="Aranda M."/>
        </authorList>
    </citation>
    <scope>NUCLEOTIDE SEQUENCE [LARGE SCALE GENOMIC DNA]</scope>
</reference>
<dbReference type="SUPFAM" id="SSF52540">
    <property type="entry name" value="P-loop containing nucleoside triphosphate hydrolases"/>
    <property type="match status" value="1"/>
</dbReference>
<dbReference type="SUPFAM" id="SSF47986">
    <property type="entry name" value="DEATH domain"/>
    <property type="match status" value="2"/>
</dbReference>
<dbReference type="OrthoDB" id="10045177at2759"/>
<dbReference type="InterPro" id="IPR027417">
    <property type="entry name" value="P-loop_NTPase"/>
</dbReference>
<keyword evidence="2" id="KW-0418">Kinase</keyword>
<name>A0A2B4RB78_STYPI</name>
<dbReference type="Pfam" id="PF08477">
    <property type="entry name" value="Roc"/>
    <property type="match status" value="1"/>
</dbReference>